<dbReference type="RefSeq" id="XP_046067864.1">
    <property type="nucleotide sequence ID" value="XM_046218592.1"/>
</dbReference>
<protein>
    <submittedName>
        <fullName evidence="1">Uncharacterized protein</fullName>
    </submittedName>
</protein>
<dbReference type="Proteomes" id="UP001201262">
    <property type="component" value="Unassembled WGS sequence"/>
</dbReference>
<dbReference type="AlphaFoldDB" id="A0AAD4KI93"/>
<organism evidence="1 2">
    <name type="scientific">Talaromyces proteolyticus</name>
    <dbReference type="NCBI Taxonomy" id="1131652"/>
    <lineage>
        <taxon>Eukaryota</taxon>
        <taxon>Fungi</taxon>
        <taxon>Dikarya</taxon>
        <taxon>Ascomycota</taxon>
        <taxon>Pezizomycotina</taxon>
        <taxon>Eurotiomycetes</taxon>
        <taxon>Eurotiomycetidae</taxon>
        <taxon>Eurotiales</taxon>
        <taxon>Trichocomaceae</taxon>
        <taxon>Talaromyces</taxon>
        <taxon>Talaromyces sect. Bacilispori</taxon>
    </lineage>
</organism>
<name>A0AAD4KI93_9EURO</name>
<comment type="caution">
    <text evidence="1">The sequence shown here is derived from an EMBL/GenBank/DDBJ whole genome shotgun (WGS) entry which is preliminary data.</text>
</comment>
<accession>A0AAD4KI93</accession>
<keyword evidence="2" id="KW-1185">Reference proteome</keyword>
<proteinExistence type="predicted"/>
<reference evidence="1" key="1">
    <citation type="submission" date="2021-12" db="EMBL/GenBank/DDBJ databases">
        <title>Convergent genome expansion in fungi linked to evolution of root-endophyte symbiosis.</title>
        <authorList>
            <consortium name="DOE Joint Genome Institute"/>
            <person name="Ke Y.-H."/>
            <person name="Bonito G."/>
            <person name="Liao H.-L."/>
            <person name="Looney B."/>
            <person name="Rojas-Flechas A."/>
            <person name="Nash J."/>
            <person name="Hameed K."/>
            <person name="Schadt C."/>
            <person name="Martin F."/>
            <person name="Crous P.W."/>
            <person name="Miettinen O."/>
            <person name="Magnuson J.K."/>
            <person name="Labbe J."/>
            <person name="Jacobson D."/>
            <person name="Doktycz M.J."/>
            <person name="Veneault-Fourrey C."/>
            <person name="Kuo A."/>
            <person name="Mondo S."/>
            <person name="Calhoun S."/>
            <person name="Riley R."/>
            <person name="Ohm R."/>
            <person name="LaButti K."/>
            <person name="Andreopoulos B."/>
            <person name="Pangilinan J."/>
            <person name="Nolan M."/>
            <person name="Tritt A."/>
            <person name="Clum A."/>
            <person name="Lipzen A."/>
            <person name="Daum C."/>
            <person name="Barry K."/>
            <person name="Grigoriev I.V."/>
            <person name="Vilgalys R."/>
        </authorList>
    </citation>
    <scope>NUCLEOTIDE SEQUENCE</scope>
    <source>
        <strain evidence="1">PMI_201</strain>
    </source>
</reference>
<sequence>MNYTRLAYLKERNPSLSISERRSTFSYGHQWQPIEGIDMWDDFLALKRKFRGELAEPITPDSLTELIEETRFNSIFDEPGLAQLHGTAIVMPVSKALPDDTFIGPGGAISAINPDLRPDWGATMKRKSGNFRPIVCGDTKLGWDVRAAIAMIRNNPHGYENTEGRSLARPFEQLQHYCLGFDCIVTSSCRKIRNILRDQRGQKGHLSILEFNLHRRYLLV</sequence>
<gene>
    <name evidence="1" type="ORF">BGW36DRAFT_400037</name>
</gene>
<dbReference type="EMBL" id="JAJTJA010000011">
    <property type="protein sequence ID" value="KAH8691867.1"/>
    <property type="molecule type" value="Genomic_DNA"/>
</dbReference>
<evidence type="ECO:0000313" key="2">
    <source>
        <dbReference type="Proteomes" id="UP001201262"/>
    </source>
</evidence>
<evidence type="ECO:0000313" key="1">
    <source>
        <dbReference type="EMBL" id="KAH8691867.1"/>
    </source>
</evidence>
<dbReference type="GeneID" id="70248879"/>